<dbReference type="AlphaFoldDB" id="B0WXY2"/>
<protein>
    <submittedName>
        <fullName evidence="2 3">Uncharacterized protein</fullName>
    </submittedName>
</protein>
<name>B0WXY2_CULQU</name>
<reference evidence="3" key="2">
    <citation type="submission" date="2021-02" db="UniProtKB">
        <authorList>
            <consortium name="EnsemblMetazoa"/>
        </authorList>
    </citation>
    <scope>IDENTIFICATION</scope>
    <source>
        <strain evidence="3">JHB</strain>
    </source>
</reference>
<feature type="region of interest" description="Disordered" evidence="1">
    <location>
        <begin position="13"/>
        <end position="33"/>
    </location>
</feature>
<dbReference type="InParanoid" id="B0WXY2"/>
<proteinExistence type="predicted"/>
<dbReference type="Proteomes" id="UP000002320">
    <property type="component" value="Unassembled WGS sequence"/>
</dbReference>
<evidence type="ECO:0000313" key="3">
    <source>
        <dbReference type="EnsemblMetazoa" id="CPIJ011797-PA"/>
    </source>
</evidence>
<dbReference type="KEGG" id="cqu:CpipJ_CPIJ011797"/>
<evidence type="ECO:0000256" key="1">
    <source>
        <dbReference type="SAM" id="MobiDB-lite"/>
    </source>
</evidence>
<dbReference type="EnsemblMetazoa" id="CPIJ011797-RA">
    <property type="protein sequence ID" value="CPIJ011797-PA"/>
    <property type="gene ID" value="CPIJ011797"/>
</dbReference>
<sequence>MCGTLNQWQEKGRKVGLNGEDGVHQPPRTYSRRGHLWQRSQADGFWTLLEETDVICSAQPEAERKLYVGGANLRQTGMRLIRASGSYGLGGTLKEPSDHIHPKTWNRRAEECRRLFGK</sequence>
<dbReference type="EMBL" id="DS232175">
    <property type="protein sequence ID" value="EDS36792.1"/>
    <property type="molecule type" value="Genomic_DNA"/>
</dbReference>
<evidence type="ECO:0000313" key="2">
    <source>
        <dbReference type="EMBL" id="EDS36792.1"/>
    </source>
</evidence>
<dbReference type="HOGENOM" id="CLU_2075448_0_0_1"/>
<dbReference type="VEuPathDB" id="VectorBase:CPIJ011797"/>
<gene>
    <name evidence="3" type="primary">6044800</name>
    <name evidence="2" type="ORF">CpipJ_CPIJ011797</name>
</gene>
<evidence type="ECO:0000313" key="4">
    <source>
        <dbReference type="Proteomes" id="UP000002320"/>
    </source>
</evidence>
<reference evidence="2" key="1">
    <citation type="submission" date="2007-03" db="EMBL/GenBank/DDBJ databases">
        <title>Annotation of Culex pipiens quinquefasciatus.</title>
        <authorList>
            <consortium name="The Broad Institute Genome Sequencing Platform"/>
            <person name="Atkinson P.W."/>
            <person name="Hemingway J."/>
            <person name="Christensen B.M."/>
            <person name="Higgs S."/>
            <person name="Kodira C."/>
            <person name="Hannick L."/>
            <person name="Megy K."/>
            <person name="O'Leary S."/>
            <person name="Pearson M."/>
            <person name="Haas B.J."/>
            <person name="Mauceli E."/>
            <person name="Wortman J.R."/>
            <person name="Lee N.H."/>
            <person name="Guigo R."/>
            <person name="Stanke M."/>
            <person name="Alvarado L."/>
            <person name="Amedeo P."/>
            <person name="Antoine C.H."/>
            <person name="Arensburger P."/>
            <person name="Bidwell S.L."/>
            <person name="Crawford M."/>
            <person name="Camaro F."/>
            <person name="Devon K."/>
            <person name="Engels R."/>
            <person name="Hammond M."/>
            <person name="Howarth C."/>
            <person name="Koehrsen M."/>
            <person name="Lawson D."/>
            <person name="Montgomery P."/>
            <person name="Nene V."/>
            <person name="Nusbaum C."/>
            <person name="Puiu D."/>
            <person name="Romero-Severson J."/>
            <person name="Severson D.W."/>
            <person name="Shumway M."/>
            <person name="Sisk P."/>
            <person name="Stolte C."/>
            <person name="Zeng Q."/>
            <person name="Eisenstadt E."/>
            <person name="Fraser-Liggett C."/>
            <person name="Strausberg R."/>
            <person name="Galagan J."/>
            <person name="Birren B."/>
            <person name="Collins F.H."/>
        </authorList>
    </citation>
    <scope>NUCLEOTIDE SEQUENCE [LARGE SCALE GENOMIC DNA]</scope>
    <source>
        <strain evidence="2">JHB</strain>
    </source>
</reference>
<organism>
    <name type="scientific">Culex quinquefasciatus</name>
    <name type="common">Southern house mosquito</name>
    <name type="synonym">Culex pungens</name>
    <dbReference type="NCBI Taxonomy" id="7176"/>
    <lineage>
        <taxon>Eukaryota</taxon>
        <taxon>Metazoa</taxon>
        <taxon>Ecdysozoa</taxon>
        <taxon>Arthropoda</taxon>
        <taxon>Hexapoda</taxon>
        <taxon>Insecta</taxon>
        <taxon>Pterygota</taxon>
        <taxon>Neoptera</taxon>
        <taxon>Endopterygota</taxon>
        <taxon>Diptera</taxon>
        <taxon>Nematocera</taxon>
        <taxon>Culicoidea</taxon>
        <taxon>Culicidae</taxon>
        <taxon>Culicinae</taxon>
        <taxon>Culicini</taxon>
        <taxon>Culex</taxon>
        <taxon>Culex</taxon>
    </lineage>
</organism>
<keyword evidence="4" id="KW-1185">Reference proteome</keyword>
<accession>B0WXY2</accession>